<dbReference type="SUPFAM" id="SSF53474">
    <property type="entry name" value="alpha/beta-Hydrolases"/>
    <property type="match status" value="1"/>
</dbReference>
<dbReference type="AlphaFoldDB" id="A0A9X3YJT8"/>
<gene>
    <name evidence="2" type="ORF">OD750_008165</name>
</gene>
<dbReference type="Pfam" id="PF12146">
    <property type="entry name" value="Hydrolase_4"/>
    <property type="match status" value="1"/>
</dbReference>
<accession>A0A9X3YJT8</accession>
<dbReference type="InterPro" id="IPR050228">
    <property type="entry name" value="Carboxylesterase_BioH"/>
</dbReference>
<dbReference type="Proteomes" id="UP001139971">
    <property type="component" value="Unassembled WGS sequence"/>
</dbReference>
<proteinExistence type="predicted"/>
<comment type="caution">
    <text evidence="2">The sequence shown here is derived from an EMBL/GenBank/DDBJ whole genome shotgun (WGS) entry which is preliminary data.</text>
</comment>
<feature type="domain" description="Serine aminopeptidase S33" evidence="1">
    <location>
        <begin position="90"/>
        <end position="256"/>
    </location>
</feature>
<dbReference type="InterPro" id="IPR022742">
    <property type="entry name" value="Hydrolase_4"/>
</dbReference>
<protein>
    <submittedName>
        <fullName evidence="2">Alpha/beta fold hydrolase</fullName>
    </submittedName>
</protein>
<name>A0A9X3YJT8_9GAMM</name>
<reference evidence="2" key="1">
    <citation type="submission" date="2023-02" db="EMBL/GenBank/DDBJ databases">
        <title>Tahibacter soli sp. nov. isolated from soil.</title>
        <authorList>
            <person name="Baek J.H."/>
            <person name="Lee J.K."/>
            <person name="Choi D.G."/>
            <person name="Jeon C.O."/>
        </authorList>
    </citation>
    <scope>NUCLEOTIDE SEQUENCE</scope>
    <source>
        <strain evidence="2">BL</strain>
    </source>
</reference>
<keyword evidence="2" id="KW-0378">Hydrolase</keyword>
<dbReference type="PANTHER" id="PTHR43194">
    <property type="entry name" value="HYDROLASE ALPHA/BETA FOLD FAMILY"/>
    <property type="match status" value="1"/>
</dbReference>
<dbReference type="EMBL" id="JAOVZO020000011">
    <property type="protein sequence ID" value="MDC8012520.1"/>
    <property type="molecule type" value="Genomic_DNA"/>
</dbReference>
<organism evidence="2 3">
    <name type="scientific">Tahibacter soli</name>
    <dbReference type="NCBI Taxonomy" id="2983605"/>
    <lineage>
        <taxon>Bacteria</taxon>
        <taxon>Pseudomonadati</taxon>
        <taxon>Pseudomonadota</taxon>
        <taxon>Gammaproteobacteria</taxon>
        <taxon>Lysobacterales</taxon>
        <taxon>Rhodanobacteraceae</taxon>
        <taxon>Tahibacter</taxon>
    </lineage>
</organism>
<keyword evidence="3" id="KW-1185">Reference proteome</keyword>
<evidence type="ECO:0000313" key="3">
    <source>
        <dbReference type="Proteomes" id="UP001139971"/>
    </source>
</evidence>
<dbReference type="RefSeq" id="WP_263541093.1">
    <property type="nucleotide sequence ID" value="NZ_JAOVZO020000011.1"/>
</dbReference>
<dbReference type="Gene3D" id="3.40.50.1820">
    <property type="entry name" value="alpha/beta hydrolase"/>
    <property type="match status" value="1"/>
</dbReference>
<evidence type="ECO:0000313" key="2">
    <source>
        <dbReference type="EMBL" id="MDC8012520.1"/>
    </source>
</evidence>
<evidence type="ECO:0000259" key="1">
    <source>
        <dbReference type="Pfam" id="PF12146"/>
    </source>
</evidence>
<dbReference type="GO" id="GO:0016787">
    <property type="term" value="F:hydrolase activity"/>
    <property type="evidence" value="ECO:0007669"/>
    <property type="project" value="UniProtKB-KW"/>
</dbReference>
<sequence length="303" mass="32681">MNVIQLLAAEAAGTARADWRVRIVRAALRAACSLAPERTSRLVERLWFTPPRARISPEIAAFLDTAEPLSLTHGDTRVAAYAWGDGPLALVMHGWGSNAGRLRSVIEALTGAGLRVIAFDAPGHGRSGDSEWGPRQANFREMAAILVALGREHGPARAIVAHSGGCTASALALRRGLVAERAVWFAPMANPTVYAARFQRALALSDEVMLRFQARSTRRLGFPWSDLDMVALPRHARTPPALVVHDRDDIETFSSDGTAVAASWPHSRLIKTQGLGHRGVLRDAKSLDAMSDFVAQPVLRAVG</sequence>
<dbReference type="PANTHER" id="PTHR43194:SF5">
    <property type="entry name" value="PIMELOYL-[ACYL-CARRIER PROTEIN] METHYL ESTER ESTERASE"/>
    <property type="match status" value="1"/>
</dbReference>
<dbReference type="InterPro" id="IPR029058">
    <property type="entry name" value="AB_hydrolase_fold"/>
</dbReference>